<protein>
    <submittedName>
        <fullName evidence="5">ABC-type uncharacterized transport system involved in gliding motility auxiliary subunit</fullName>
    </submittedName>
</protein>
<dbReference type="Pfam" id="PF23357">
    <property type="entry name" value="DUF7088"/>
    <property type="match status" value="1"/>
</dbReference>
<name>A0A2T0RN21_9RHOB</name>
<accession>A0A2T0RN21</accession>
<evidence type="ECO:0000313" key="6">
    <source>
        <dbReference type="Proteomes" id="UP000239480"/>
    </source>
</evidence>
<feature type="coiled-coil region" evidence="1">
    <location>
        <begin position="434"/>
        <end position="508"/>
    </location>
</feature>
<keyword evidence="2" id="KW-0812">Transmembrane</keyword>
<gene>
    <name evidence="5" type="ORF">CLV78_10660</name>
</gene>
<feature type="domain" description="ABC-type uncharacterised transport system" evidence="3">
    <location>
        <begin position="113"/>
        <end position="410"/>
    </location>
</feature>
<evidence type="ECO:0000259" key="3">
    <source>
        <dbReference type="Pfam" id="PF09822"/>
    </source>
</evidence>
<dbReference type="AlphaFoldDB" id="A0A2T0RN21"/>
<keyword evidence="1" id="KW-0175">Coiled coil</keyword>
<dbReference type="InterPro" id="IPR055396">
    <property type="entry name" value="DUF7088"/>
</dbReference>
<evidence type="ECO:0000259" key="4">
    <source>
        <dbReference type="Pfam" id="PF23357"/>
    </source>
</evidence>
<sequence>MYQSAGLTEAAPQLAGHADRVRGLLQTYADLADGRITLEVIDPQPYSDEEDRAVGFGINRIALTGATEPTFFGLAATNSTDGRKTIPVFSPDREAWLEYDLTRLVAELGQPVKPKIAVLDGIGLSGDPVTGQPEQQSLAMLRELYDVDVLTGDVNSFPEGTQVVTAIHPQGLSEATLYALDQWVMGGGAFMAFVDPHAETQIGPRGMPAPDAASDLATLFEAWGVAYDPTQAVADPAYALTTIRRINGRDVDVGNPAWLRLDPGAIDTGRPTLARLSALVMTSAGSFAPAGGSAGFTPLVTASDTAVLADATQAADRFGDPRDLVADGTTPEAAPVLVAHLSGTLTTAFPEGKPEGSEWTAAHIATTEAANVMISADADMLMDRNWIQQRSILGTTIPQAFANNGDFFLNTVEHMAGGAALADLRGRAIDWRPLERIEAMQRSAEATYRATEQALLDRIAEAEAQLHDLAASEGGDGALFNAEVVAQAEDLRADLLAARAELRQVQYDLRSDVERLQSWVTVINVGIVPVLAALLALTFALRRPKRPLPTRAEA</sequence>
<evidence type="ECO:0000313" key="5">
    <source>
        <dbReference type="EMBL" id="PRY22520.1"/>
    </source>
</evidence>
<dbReference type="Pfam" id="PF09822">
    <property type="entry name" value="ABC_transp_aux"/>
    <property type="match status" value="1"/>
</dbReference>
<organism evidence="5 6">
    <name type="scientific">Aliiruegeria haliotis</name>
    <dbReference type="NCBI Taxonomy" id="1280846"/>
    <lineage>
        <taxon>Bacteria</taxon>
        <taxon>Pseudomonadati</taxon>
        <taxon>Pseudomonadota</taxon>
        <taxon>Alphaproteobacteria</taxon>
        <taxon>Rhodobacterales</taxon>
        <taxon>Roseobacteraceae</taxon>
        <taxon>Aliiruegeria</taxon>
    </lineage>
</organism>
<dbReference type="EMBL" id="PVTD01000006">
    <property type="protein sequence ID" value="PRY22520.1"/>
    <property type="molecule type" value="Genomic_DNA"/>
</dbReference>
<proteinExistence type="predicted"/>
<dbReference type="OrthoDB" id="9777219at2"/>
<evidence type="ECO:0000256" key="2">
    <source>
        <dbReference type="SAM" id="Phobius"/>
    </source>
</evidence>
<keyword evidence="2" id="KW-1133">Transmembrane helix</keyword>
<reference evidence="5 6" key="1">
    <citation type="submission" date="2018-03" db="EMBL/GenBank/DDBJ databases">
        <title>Genomic Encyclopedia of Archaeal and Bacterial Type Strains, Phase II (KMG-II): from individual species to whole genera.</title>
        <authorList>
            <person name="Goeker M."/>
        </authorList>
    </citation>
    <scope>NUCLEOTIDE SEQUENCE [LARGE SCALE GENOMIC DNA]</scope>
    <source>
        <strain evidence="5 6">DSM 29328</strain>
    </source>
</reference>
<keyword evidence="6" id="KW-1185">Reference proteome</keyword>
<dbReference type="InterPro" id="IPR019196">
    <property type="entry name" value="ABC_transp_unknown"/>
</dbReference>
<dbReference type="Proteomes" id="UP000239480">
    <property type="component" value="Unassembled WGS sequence"/>
</dbReference>
<keyword evidence="2" id="KW-0472">Membrane</keyword>
<feature type="domain" description="DUF7088" evidence="4">
    <location>
        <begin position="12"/>
        <end position="76"/>
    </location>
</feature>
<comment type="caution">
    <text evidence="5">The sequence shown here is derived from an EMBL/GenBank/DDBJ whole genome shotgun (WGS) entry which is preliminary data.</text>
</comment>
<feature type="transmembrane region" description="Helical" evidence="2">
    <location>
        <begin position="519"/>
        <end position="541"/>
    </location>
</feature>
<evidence type="ECO:0000256" key="1">
    <source>
        <dbReference type="SAM" id="Coils"/>
    </source>
</evidence>